<gene>
    <name evidence="4" type="ORF">DSM104635_01451</name>
</gene>
<dbReference type="InterPro" id="IPR013653">
    <property type="entry name" value="GCN5-like_dom"/>
</dbReference>
<dbReference type="Proteomes" id="UP000431269">
    <property type="component" value="Chromosome"/>
</dbReference>
<evidence type="ECO:0000259" key="3">
    <source>
        <dbReference type="PROSITE" id="PS51186"/>
    </source>
</evidence>
<evidence type="ECO:0000256" key="1">
    <source>
        <dbReference type="ARBA" id="ARBA00022679"/>
    </source>
</evidence>
<dbReference type="PANTHER" id="PTHR43420">
    <property type="entry name" value="ACETYLTRANSFERASE"/>
    <property type="match status" value="1"/>
</dbReference>
<name>A0A6I6MKU1_9CAUL</name>
<sequence length="226" mass="23947">MAHPLDCPAWSALTSRQAALCLGGEHARRFREDIGPFAGTRDTSPEAVAALAALAYADDDMSLLEVAPPAPPPGIQLKLSALGVQMTTKGFTAGGRFSIEPLSDADAPEMIALATLTKPGPFRAATHALGRFVGIRDNGRLVAMAGERMQMPGFVEISAVCTHPDYRGRGYGAALMRAVGDRILSEGDTPFLHAYASNTAAIALYKHLGFELRTEVTHAMWSKANG</sequence>
<dbReference type="InterPro" id="IPR050680">
    <property type="entry name" value="YpeA/RimI_acetyltransf"/>
</dbReference>
<dbReference type="KEGG" id="tsv:DSM104635_01451"/>
<dbReference type="GO" id="GO:0016747">
    <property type="term" value="F:acyltransferase activity, transferring groups other than amino-acyl groups"/>
    <property type="evidence" value="ECO:0007669"/>
    <property type="project" value="InterPro"/>
</dbReference>
<dbReference type="PANTHER" id="PTHR43420:SF3">
    <property type="entry name" value="N-ACETYLTRANSFERASE DOMAIN-CONTAINING PROTEIN"/>
    <property type="match status" value="1"/>
</dbReference>
<dbReference type="InterPro" id="IPR000182">
    <property type="entry name" value="GNAT_dom"/>
</dbReference>
<keyword evidence="2" id="KW-0012">Acyltransferase</keyword>
<dbReference type="InterPro" id="IPR016181">
    <property type="entry name" value="Acyl_CoA_acyltransferase"/>
</dbReference>
<dbReference type="CDD" id="cd04301">
    <property type="entry name" value="NAT_SF"/>
    <property type="match status" value="1"/>
</dbReference>
<feature type="domain" description="N-acetyltransferase" evidence="3">
    <location>
        <begin position="97"/>
        <end position="225"/>
    </location>
</feature>
<dbReference type="RefSeq" id="WP_158765555.1">
    <property type="nucleotide sequence ID" value="NZ_CP047045.1"/>
</dbReference>
<proteinExistence type="predicted"/>
<dbReference type="SUPFAM" id="SSF55729">
    <property type="entry name" value="Acyl-CoA N-acyltransferases (Nat)"/>
    <property type="match status" value="1"/>
</dbReference>
<accession>A0A6I6MKU1</accession>
<dbReference type="PROSITE" id="PS51186">
    <property type="entry name" value="GNAT"/>
    <property type="match status" value="1"/>
</dbReference>
<protein>
    <submittedName>
        <fullName evidence="4">Ribosomal-protein-alanine acetyltransferase</fullName>
    </submittedName>
</protein>
<keyword evidence="1 4" id="KW-0808">Transferase</keyword>
<keyword evidence="5" id="KW-1185">Reference proteome</keyword>
<dbReference type="AlphaFoldDB" id="A0A6I6MKU1"/>
<evidence type="ECO:0000313" key="5">
    <source>
        <dbReference type="Proteomes" id="UP000431269"/>
    </source>
</evidence>
<organism evidence="4 5">
    <name type="scientific">Terricaulis silvestris</name>
    <dbReference type="NCBI Taxonomy" id="2686094"/>
    <lineage>
        <taxon>Bacteria</taxon>
        <taxon>Pseudomonadati</taxon>
        <taxon>Pseudomonadota</taxon>
        <taxon>Alphaproteobacteria</taxon>
        <taxon>Caulobacterales</taxon>
        <taxon>Caulobacteraceae</taxon>
        <taxon>Terricaulis</taxon>
    </lineage>
</organism>
<evidence type="ECO:0000256" key="2">
    <source>
        <dbReference type="ARBA" id="ARBA00023315"/>
    </source>
</evidence>
<reference evidence="5" key="1">
    <citation type="submission" date="2019-12" db="EMBL/GenBank/DDBJ databases">
        <title>Complete genome of Terracaulis silvestris 0127_4.</title>
        <authorList>
            <person name="Vieira S."/>
            <person name="Riedel T."/>
            <person name="Sproer C."/>
            <person name="Pascual J."/>
            <person name="Boedeker C."/>
            <person name="Overmann J."/>
        </authorList>
    </citation>
    <scope>NUCLEOTIDE SEQUENCE [LARGE SCALE GENOMIC DNA]</scope>
    <source>
        <strain evidence="5">0127_4</strain>
    </source>
</reference>
<dbReference type="EMBL" id="CP047045">
    <property type="protein sequence ID" value="QGZ94631.1"/>
    <property type="molecule type" value="Genomic_DNA"/>
</dbReference>
<dbReference type="Gene3D" id="3.40.630.30">
    <property type="match status" value="1"/>
</dbReference>
<evidence type="ECO:0000313" key="4">
    <source>
        <dbReference type="EMBL" id="QGZ94631.1"/>
    </source>
</evidence>
<dbReference type="Pfam" id="PF08445">
    <property type="entry name" value="FR47"/>
    <property type="match status" value="1"/>
</dbReference>